<dbReference type="Pfam" id="PF19295">
    <property type="entry name" value="SufBD_N"/>
    <property type="match status" value="1"/>
</dbReference>
<gene>
    <name evidence="4" type="primary">sufD</name>
    <name evidence="4" type="ORF">DB44_AR00150</name>
</gene>
<dbReference type="NCBIfam" id="TIGR01981">
    <property type="entry name" value="sufD"/>
    <property type="match status" value="1"/>
</dbReference>
<evidence type="ECO:0000313" key="5">
    <source>
        <dbReference type="Proteomes" id="UP000031465"/>
    </source>
</evidence>
<protein>
    <submittedName>
        <fullName evidence="4">Putative sufD</fullName>
    </submittedName>
</protein>
<dbReference type="GO" id="GO:0016226">
    <property type="term" value="P:iron-sulfur cluster assembly"/>
    <property type="evidence" value="ECO:0007669"/>
    <property type="project" value="InterPro"/>
</dbReference>
<dbReference type="InterPro" id="IPR045595">
    <property type="entry name" value="SufBD_N"/>
</dbReference>
<proteinExistence type="inferred from homology"/>
<feature type="domain" description="SUF system FeS cluster assembly SufBD N-terminal" evidence="3">
    <location>
        <begin position="22"/>
        <end position="184"/>
    </location>
</feature>
<evidence type="ECO:0000259" key="3">
    <source>
        <dbReference type="Pfam" id="PF19295"/>
    </source>
</evidence>
<dbReference type="PANTHER" id="PTHR43575:SF1">
    <property type="entry name" value="PROTEIN ABCI7, CHLOROPLASTIC"/>
    <property type="match status" value="1"/>
</dbReference>
<dbReference type="AlphaFoldDB" id="A0A0C1K3Z1"/>
<dbReference type="PATRIC" id="fig|362787.3.peg.222"/>
<feature type="domain" description="SUF system FeS cluster assembly SufBD core" evidence="2">
    <location>
        <begin position="193"/>
        <end position="422"/>
    </location>
</feature>
<dbReference type="InterPro" id="IPR055346">
    <property type="entry name" value="Fe-S_cluster_assembly_SufBD"/>
</dbReference>
<organism evidence="4 5">
    <name type="scientific">Candidatus Protochlamydia amoebophila</name>
    <dbReference type="NCBI Taxonomy" id="362787"/>
    <lineage>
        <taxon>Bacteria</taxon>
        <taxon>Pseudomonadati</taxon>
        <taxon>Chlamydiota</taxon>
        <taxon>Chlamydiia</taxon>
        <taxon>Parachlamydiales</taxon>
        <taxon>Parachlamydiaceae</taxon>
        <taxon>Candidatus Protochlamydia</taxon>
    </lineage>
</organism>
<dbReference type="Proteomes" id="UP000031465">
    <property type="component" value="Unassembled WGS sequence"/>
</dbReference>
<dbReference type="SUPFAM" id="SSF101960">
    <property type="entry name" value="Stabilizer of iron transporter SufD"/>
    <property type="match status" value="1"/>
</dbReference>
<evidence type="ECO:0000256" key="1">
    <source>
        <dbReference type="ARBA" id="ARBA00043967"/>
    </source>
</evidence>
<reference evidence="4 5" key="1">
    <citation type="journal article" date="2014" name="Mol. Biol. Evol.">
        <title>Massive expansion of Ubiquitination-related gene families within the Chlamydiae.</title>
        <authorList>
            <person name="Domman D."/>
            <person name="Collingro A."/>
            <person name="Lagkouvardos I."/>
            <person name="Gehre L."/>
            <person name="Weinmaier T."/>
            <person name="Rattei T."/>
            <person name="Subtil A."/>
            <person name="Horn M."/>
        </authorList>
    </citation>
    <scope>NUCLEOTIDE SEQUENCE [LARGE SCALE GENOMIC DNA]</scope>
    <source>
        <strain evidence="4 5">EI2</strain>
    </source>
</reference>
<dbReference type="InterPro" id="IPR037284">
    <property type="entry name" value="SUF_FeS_clus_asmbl_SufBD_sf"/>
</dbReference>
<comment type="similarity">
    <text evidence="1">Belongs to the iron-sulfur cluster assembly SufBD family.</text>
</comment>
<comment type="caution">
    <text evidence="4">The sequence shown here is derived from an EMBL/GenBank/DDBJ whole genome shotgun (WGS) entry which is preliminary data.</text>
</comment>
<dbReference type="EMBL" id="JSAN01000016">
    <property type="protein sequence ID" value="KIC74032.1"/>
    <property type="molecule type" value="Genomic_DNA"/>
</dbReference>
<evidence type="ECO:0000259" key="2">
    <source>
        <dbReference type="Pfam" id="PF01458"/>
    </source>
</evidence>
<evidence type="ECO:0000313" key="4">
    <source>
        <dbReference type="EMBL" id="KIC74032.1"/>
    </source>
</evidence>
<dbReference type="InterPro" id="IPR000825">
    <property type="entry name" value="SUF_FeS_clus_asmbl_SufBD_core"/>
</dbReference>
<sequence>MARPITKRGGCLMTFELGLEQKIFTSLLEKHLDAINQGDPLQKARQKAWSQFLERGLPTKQSEAYRYIKLRHLFSQNYEFPKEESITKDQITSLVYPECQHSFLVFINGQFCSEFSETKNLPSQVIISTLQEANQTFGTFFNNYWSKSLKEENDSFALINSALHHQGAFIYIPPKTIVETPIQILHLVQAQSQLLMLMPKINVCVGAQAEVKFVSSIHQKSMNGYFINQVTDFLVEDQAYVHYTQILNEEHVQAWHFEAVRAHLKKQSTFKTVCITEGGMTVRNDYHISLSGENAEVLLNGISMLEDKREVHTHIFIDHQAPNCRSYQLFKAVLNDFSRSSFEGKIMVRQKAQKTEAFQLNNNLLLSDHAHADSKPNLEIFADDVKASHGATVGQLDAEQLFYMKTRGFPEMAAKNLLIYGFAEQVIEMIPINSIKEVISQRAHRYLTKG</sequence>
<name>A0A0C1K3Z1_9BACT</name>
<accession>A0A0C1K3Z1</accession>
<dbReference type="InterPro" id="IPR011542">
    <property type="entry name" value="SUF_FeS_clus_asmbl_SufD"/>
</dbReference>
<dbReference type="Pfam" id="PF01458">
    <property type="entry name" value="SUFBD_core"/>
    <property type="match status" value="1"/>
</dbReference>
<dbReference type="PANTHER" id="PTHR43575">
    <property type="entry name" value="PROTEIN ABCI7, CHLOROPLASTIC"/>
    <property type="match status" value="1"/>
</dbReference>